<sequence length="240" mass="26771">MTRPFIFCHMLTSLDGKITGDFFKSEKAKSASLQFYNIAFGKDPYYKNQGWLSGRVTSDDNFTFYKEPALSANYQPVPAGDFISQVGAEMYYISLDPSGKLGWEKNTISYRETVATVIEVLTERVSEQYKAFLRELDIPYIIAGKETIDPQVTIDKLQTYFQLDSIMLGGGGVINWSFIQAGVCDELSLVLAPVADGNPDTPSLFNAIGGQADGKKFADFKLIESKVLADDALWLRYQVE</sequence>
<evidence type="ECO:0000313" key="4">
    <source>
        <dbReference type="EMBL" id="MBV7390910.1"/>
    </source>
</evidence>
<protein>
    <submittedName>
        <fullName evidence="4">RibD family protein</fullName>
    </submittedName>
</protein>
<proteinExistence type="predicted"/>
<keyword evidence="1" id="KW-0521">NADP</keyword>
<feature type="domain" description="Bacterial bifunctional deaminase-reductase C-terminal" evidence="3">
    <location>
        <begin position="4"/>
        <end position="231"/>
    </location>
</feature>
<dbReference type="RefSeq" id="WP_218325952.1">
    <property type="nucleotide sequence ID" value="NZ_JAHUZB010000003.1"/>
</dbReference>
<evidence type="ECO:0000313" key="5">
    <source>
        <dbReference type="Proteomes" id="UP000774130"/>
    </source>
</evidence>
<evidence type="ECO:0000256" key="1">
    <source>
        <dbReference type="ARBA" id="ARBA00022857"/>
    </source>
</evidence>
<dbReference type="PANTHER" id="PTHR38011">
    <property type="entry name" value="DIHYDROFOLATE REDUCTASE FAMILY PROTEIN (AFU_ORTHOLOGUE AFUA_8G06820)"/>
    <property type="match status" value="1"/>
</dbReference>
<evidence type="ECO:0000259" key="3">
    <source>
        <dbReference type="Pfam" id="PF01872"/>
    </source>
</evidence>
<gene>
    <name evidence="4" type="ORF">KUA55_09470</name>
</gene>
<dbReference type="InterPro" id="IPR050765">
    <property type="entry name" value="Riboflavin_Biosynth_HTPR"/>
</dbReference>
<name>A0ABS6TDD7_9ENTE</name>
<reference evidence="4 5" key="1">
    <citation type="submission" date="2021-06" db="EMBL/GenBank/DDBJ databases">
        <title>Enterococcus alishanensis sp. nov., a novel lactic acid bacterium isolated from fresh coffee beans.</title>
        <authorList>
            <person name="Chen Y.-S."/>
        </authorList>
    </citation>
    <scope>NUCLEOTIDE SEQUENCE [LARGE SCALE GENOMIC DNA]</scope>
    <source>
        <strain evidence="4 5">ALS3</strain>
    </source>
</reference>
<dbReference type="InterPro" id="IPR002734">
    <property type="entry name" value="RibDG_C"/>
</dbReference>
<dbReference type="Proteomes" id="UP000774130">
    <property type="component" value="Unassembled WGS sequence"/>
</dbReference>
<dbReference type="Pfam" id="PF01872">
    <property type="entry name" value="RibD_C"/>
    <property type="match status" value="1"/>
</dbReference>
<keyword evidence="2" id="KW-0560">Oxidoreductase</keyword>
<dbReference type="PANTHER" id="PTHR38011:SF7">
    <property type="entry name" value="2,5-DIAMINO-6-RIBOSYLAMINO-4(3H)-PYRIMIDINONE 5'-PHOSPHATE REDUCTASE"/>
    <property type="match status" value="1"/>
</dbReference>
<dbReference type="EMBL" id="JAHUZB010000003">
    <property type="protein sequence ID" value="MBV7390910.1"/>
    <property type="molecule type" value="Genomic_DNA"/>
</dbReference>
<organism evidence="4 5">
    <name type="scientific">Enterococcus alishanensis</name>
    <dbReference type="NCBI Taxonomy" id="1303817"/>
    <lineage>
        <taxon>Bacteria</taxon>
        <taxon>Bacillati</taxon>
        <taxon>Bacillota</taxon>
        <taxon>Bacilli</taxon>
        <taxon>Lactobacillales</taxon>
        <taxon>Enterococcaceae</taxon>
        <taxon>Enterococcus</taxon>
    </lineage>
</organism>
<comment type="caution">
    <text evidence="4">The sequence shown here is derived from an EMBL/GenBank/DDBJ whole genome shotgun (WGS) entry which is preliminary data.</text>
</comment>
<keyword evidence="5" id="KW-1185">Reference proteome</keyword>
<evidence type="ECO:0000256" key="2">
    <source>
        <dbReference type="ARBA" id="ARBA00023002"/>
    </source>
</evidence>
<accession>A0ABS6TDD7</accession>